<dbReference type="EMBL" id="CAJOBP010004171">
    <property type="protein sequence ID" value="CAF4431896.1"/>
    <property type="molecule type" value="Genomic_DNA"/>
</dbReference>
<dbReference type="OrthoDB" id="10057817at2759"/>
<comment type="caution">
    <text evidence="2">The sequence shown here is derived from an EMBL/GenBank/DDBJ whole genome shotgun (WGS) entry which is preliminary data.</text>
</comment>
<organism evidence="2 4">
    <name type="scientific">Rotaria socialis</name>
    <dbReference type="NCBI Taxonomy" id="392032"/>
    <lineage>
        <taxon>Eukaryota</taxon>
        <taxon>Metazoa</taxon>
        <taxon>Spiralia</taxon>
        <taxon>Gnathifera</taxon>
        <taxon>Rotifera</taxon>
        <taxon>Eurotatoria</taxon>
        <taxon>Bdelloidea</taxon>
        <taxon>Philodinida</taxon>
        <taxon>Philodinidae</taxon>
        <taxon>Rotaria</taxon>
    </lineage>
</organism>
<evidence type="ECO:0000313" key="3">
    <source>
        <dbReference type="EMBL" id="CAF4431896.1"/>
    </source>
</evidence>
<name>A0A817YMA8_9BILA</name>
<dbReference type="Proteomes" id="UP000663825">
    <property type="component" value="Unassembled WGS sequence"/>
</dbReference>
<reference evidence="2" key="1">
    <citation type="submission" date="2021-02" db="EMBL/GenBank/DDBJ databases">
        <authorList>
            <person name="Nowell W R."/>
        </authorList>
    </citation>
    <scope>NUCLEOTIDE SEQUENCE</scope>
</reference>
<keyword evidence="5" id="KW-1185">Reference proteome</keyword>
<sequence>MPPKTGDGVAGGKQRNQNLDKKMNQIHQTADKNGHSQVGRPSLVGKSIKSKFTIAPLIIEGVKISKLQLNDLLKQHLNDVNIHDIQLSRSGSFTLYASDASSFNRLLNEFTLILAVNGQ</sequence>
<dbReference type="EMBL" id="CAJNXB010004530">
    <property type="protein sequence ID" value="CAF3380236.1"/>
    <property type="molecule type" value="Genomic_DNA"/>
</dbReference>
<evidence type="ECO:0000256" key="1">
    <source>
        <dbReference type="SAM" id="MobiDB-lite"/>
    </source>
</evidence>
<protein>
    <submittedName>
        <fullName evidence="2">Uncharacterized protein</fullName>
    </submittedName>
</protein>
<feature type="region of interest" description="Disordered" evidence="1">
    <location>
        <begin position="1"/>
        <end position="42"/>
    </location>
</feature>
<proteinExistence type="predicted"/>
<dbReference type="AlphaFoldDB" id="A0A817YMA8"/>
<dbReference type="Proteomes" id="UP000663873">
    <property type="component" value="Unassembled WGS sequence"/>
</dbReference>
<evidence type="ECO:0000313" key="2">
    <source>
        <dbReference type="EMBL" id="CAF3380236.1"/>
    </source>
</evidence>
<feature type="compositionally biased region" description="Basic and acidic residues" evidence="1">
    <location>
        <begin position="18"/>
        <end position="34"/>
    </location>
</feature>
<gene>
    <name evidence="2" type="ORF">TIS948_LOCUS25879</name>
    <name evidence="3" type="ORF">UJA718_LOCUS21396</name>
</gene>
<evidence type="ECO:0000313" key="5">
    <source>
        <dbReference type="Proteomes" id="UP000663873"/>
    </source>
</evidence>
<evidence type="ECO:0000313" key="4">
    <source>
        <dbReference type="Proteomes" id="UP000663825"/>
    </source>
</evidence>
<accession>A0A817YMA8</accession>